<proteinExistence type="predicted"/>
<accession>A0A7S0LC56</accession>
<dbReference type="Pfam" id="PF00481">
    <property type="entry name" value="PP2C"/>
    <property type="match status" value="1"/>
</dbReference>
<dbReference type="EMBL" id="HBEY01025064">
    <property type="protein sequence ID" value="CAD8608535.1"/>
    <property type="molecule type" value="Transcribed_RNA"/>
</dbReference>
<dbReference type="InterPro" id="IPR036457">
    <property type="entry name" value="PPM-type-like_dom_sf"/>
</dbReference>
<dbReference type="PROSITE" id="PS51746">
    <property type="entry name" value="PPM_2"/>
    <property type="match status" value="1"/>
</dbReference>
<name>A0A7S0LC56_9EUKA</name>
<evidence type="ECO:0000313" key="3">
    <source>
        <dbReference type="EMBL" id="CAD8608535.1"/>
    </source>
</evidence>
<dbReference type="CDD" id="cd00143">
    <property type="entry name" value="PP2Cc"/>
    <property type="match status" value="1"/>
</dbReference>
<reference evidence="3" key="1">
    <citation type="submission" date="2021-01" db="EMBL/GenBank/DDBJ databases">
        <authorList>
            <person name="Corre E."/>
            <person name="Pelletier E."/>
            <person name="Niang G."/>
            <person name="Scheremetjew M."/>
            <person name="Finn R."/>
            <person name="Kale V."/>
            <person name="Holt S."/>
            <person name="Cochrane G."/>
            <person name="Meng A."/>
            <person name="Brown T."/>
            <person name="Cohen L."/>
        </authorList>
    </citation>
    <scope>NUCLEOTIDE SEQUENCE</scope>
    <source>
        <strain evidence="3">PLY182g</strain>
    </source>
</reference>
<dbReference type="SMART" id="SM00332">
    <property type="entry name" value="PP2Cc"/>
    <property type="match status" value="1"/>
</dbReference>
<dbReference type="SUPFAM" id="SSF81606">
    <property type="entry name" value="PP2C-like"/>
    <property type="match status" value="1"/>
</dbReference>
<sequence length="534" mass="57523">MSARSFSDLLRPHRFDAFLPRPSFMDISPCLPSRQTSACAGGSTSPLPCRSRSHSLGSTKRTRENDIDRYPIGTASKRMEMSPVHTPNCSPDRTDNEVAMSLAATPANFGTPIAAHTSAVPLATELRLRWASAKHQGPRGSMEDRYVVKLDEGPDTPHLYCGVFDGHGGAEASEYCAESIQDNIKNSSHWPDMVPALVDAFLKTDAEVLTEAAANPMKKVSDVGSAGVVMLATAHQLTVAHAGDCRAILVKRASAHPLSHTDITIDHAVVDVKPGCPAYSRFFGDVERSRVEQTGGKLEPGYVHVGDHNLPMTRAFGNLRLKVADGKDWRTCTVEEQVVTALPDVRVIKRSADDLAVVLATDGLFGVMSSEEVAQTVRAQLLVHEHTGDAEGKAARHLVDLALQAQSADNVAVVVVALDEPPATLTQEALQDAKYGSRSSSGEVLLAQEDSQQSLVTGNCSPQRSALHGKTNVPFCVAYPASRKRSVRRPPLYAKAGWDGAENAACAQMMTRSPRRPQMLPFSDHNSTLLPPPH</sequence>
<dbReference type="Gene3D" id="3.60.40.10">
    <property type="entry name" value="PPM-type phosphatase domain"/>
    <property type="match status" value="1"/>
</dbReference>
<feature type="region of interest" description="Disordered" evidence="1">
    <location>
        <begin position="514"/>
        <end position="534"/>
    </location>
</feature>
<dbReference type="InterPro" id="IPR015655">
    <property type="entry name" value="PP2C"/>
</dbReference>
<evidence type="ECO:0000259" key="2">
    <source>
        <dbReference type="PROSITE" id="PS51746"/>
    </source>
</evidence>
<dbReference type="GO" id="GO:0004722">
    <property type="term" value="F:protein serine/threonine phosphatase activity"/>
    <property type="evidence" value="ECO:0007669"/>
    <property type="project" value="InterPro"/>
</dbReference>
<evidence type="ECO:0000256" key="1">
    <source>
        <dbReference type="SAM" id="MobiDB-lite"/>
    </source>
</evidence>
<dbReference type="PANTHER" id="PTHR47992">
    <property type="entry name" value="PROTEIN PHOSPHATASE"/>
    <property type="match status" value="1"/>
</dbReference>
<feature type="compositionally biased region" description="Polar residues" evidence="1">
    <location>
        <begin position="35"/>
        <end position="46"/>
    </location>
</feature>
<organism evidence="3">
    <name type="scientific">Coccolithus braarudii</name>
    <dbReference type="NCBI Taxonomy" id="221442"/>
    <lineage>
        <taxon>Eukaryota</taxon>
        <taxon>Haptista</taxon>
        <taxon>Haptophyta</taxon>
        <taxon>Prymnesiophyceae</taxon>
        <taxon>Coccolithales</taxon>
        <taxon>Coccolithaceae</taxon>
        <taxon>Coccolithus</taxon>
    </lineage>
</organism>
<feature type="region of interest" description="Disordered" evidence="1">
    <location>
        <begin position="35"/>
        <end position="62"/>
    </location>
</feature>
<dbReference type="AlphaFoldDB" id="A0A7S0LC56"/>
<feature type="domain" description="PPM-type phosphatase" evidence="2">
    <location>
        <begin position="129"/>
        <end position="418"/>
    </location>
</feature>
<dbReference type="InterPro" id="IPR001932">
    <property type="entry name" value="PPM-type_phosphatase-like_dom"/>
</dbReference>
<gene>
    <name evidence="3" type="ORF">CPEL01642_LOCUS11913</name>
</gene>
<feature type="compositionally biased region" description="Polar residues" evidence="1">
    <location>
        <begin position="524"/>
        <end position="534"/>
    </location>
</feature>
<protein>
    <recommendedName>
        <fullName evidence="2">PPM-type phosphatase domain-containing protein</fullName>
    </recommendedName>
</protein>